<gene>
    <name evidence="1" type="ORF">F7D14_16340</name>
</gene>
<sequence>MLKFAPNEVEAALLYPGPCPDVPFPDLLDRLNAAFRGGLEPFRYAAFSTEDSTTFVGSDLLVLISKNARPLSPAGFAASLASPYTRMTFEAAEATVARHRSNVSITVSNDPLSDETGRRPAAGLRESAQSREIFDRKLEICKLLAHLLCERAEPSAIHWRQSDQILRPGHFKALAELAPLPTPLFVHPHFFSSNKIVGEKRAIGARGVGAEHLINSSVIFNETPASYRWIYERICAFVDLTRARKGGLLPDGDVFGVEENEVIRVRHEEPTEADPAGVVYLTLESSDEIALAPPPAFRDAGHFGRRQFRFYQ</sequence>
<dbReference type="RefSeq" id="WP_016920513.1">
    <property type="nucleotide sequence ID" value="NZ_CP044331.1"/>
</dbReference>
<evidence type="ECO:0008006" key="3">
    <source>
        <dbReference type="Google" id="ProtNLM"/>
    </source>
</evidence>
<dbReference type="AlphaFoldDB" id="A0A6B8M8I3"/>
<reference evidence="1 2" key="1">
    <citation type="submission" date="2019-09" db="EMBL/GenBank/DDBJ databases">
        <title>Isolation and complete genome sequencing of Methylocystis species.</title>
        <authorList>
            <person name="Rumah B.L."/>
            <person name="Stead C.E."/>
            <person name="Stevens B.C."/>
            <person name="Minton N.P."/>
            <person name="Grosse-Honebrink A."/>
            <person name="Zhang Y."/>
        </authorList>
    </citation>
    <scope>NUCLEOTIDE SEQUENCE [LARGE SCALE GENOMIC DNA]</scope>
    <source>
        <strain evidence="1 2">BRCS2</strain>
    </source>
</reference>
<keyword evidence="2" id="KW-1185">Reference proteome</keyword>
<name>A0A6B8M8I3_9HYPH</name>
<dbReference type="EMBL" id="CP044331">
    <property type="protein sequence ID" value="QGM98896.1"/>
    <property type="molecule type" value="Genomic_DNA"/>
</dbReference>
<evidence type="ECO:0000313" key="1">
    <source>
        <dbReference type="EMBL" id="QGM98896.1"/>
    </source>
</evidence>
<proteinExistence type="predicted"/>
<accession>A0A6B8M8I3</accession>
<dbReference type="Proteomes" id="UP000422569">
    <property type="component" value="Chromosome"/>
</dbReference>
<protein>
    <recommendedName>
        <fullName evidence="3">DUF4261 domain-containing protein</fullName>
    </recommendedName>
</protein>
<organism evidence="1 2">
    <name type="scientific">Methylocystis parvus</name>
    <dbReference type="NCBI Taxonomy" id="134"/>
    <lineage>
        <taxon>Bacteria</taxon>
        <taxon>Pseudomonadati</taxon>
        <taxon>Pseudomonadota</taxon>
        <taxon>Alphaproteobacteria</taxon>
        <taxon>Hyphomicrobiales</taxon>
        <taxon>Methylocystaceae</taxon>
        <taxon>Methylocystis</taxon>
    </lineage>
</organism>
<dbReference type="KEGG" id="mpar:F7D14_16340"/>
<evidence type="ECO:0000313" key="2">
    <source>
        <dbReference type="Proteomes" id="UP000422569"/>
    </source>
</evidence>